<proteinExistence type="predicted"/>
<dbReference type="PROSITE" id="PS50932">
    <property type="entry name" value="HTH_LACI_2"/>
    <property type="match status" value="1"/>
</dbReference>
<dbReference type="Pfam" id="PF00532">
    <property type="entry name" value="Peripla_BP_1"/>
    <property type="match status" value="1"/>
</dbReference>
<keyword evidence="4" id="KW-0804">Transcription</keyword>
<dbReference type="RefSeq" id="WP_035369674.1">
    <property type="nucleotide sequence ID" value="NZ_LR215050.1"/>
</dbReference>
<dbReference type="InterPro" id="IPR028082">
    <property type="entry name" value="Peripla_BP_I"/>
</dbReference>
<organism evidence="6 7">
    <name type="scientific">Acholeplasma hippikon</name>
    <dbReference type="NCBI Taxonomy" id="264636"/>
    <lineage>
        <taxon>Bacteria</taxon>
        <taxon>Bacillati</taxon>
        <taxon>Mycoplasmatota</taxon>
        <taxon>Mollicutes</taxon>
        <taxon>Acholeplasmatales</taxon>
        <taxon>Acholeplasmataceae</taxon>
        <taxon>Acholeplasma</taxon>
    </lineage>
</organism>
<dbReference type="PANTHER" id="PTHR30146:SF95">
    <property type="entry name" value="RIBOSE OPERON REPRESSOR"/>
    <property type="match status" value="1"/>
</dbReference>
<dbReference type="CDD" id="cd01392">
    <property type="entry name" value="HTH_LacI"/>
    <property type="match status" value="1"/>
</dbReference>
<name>A0A449BII7_9MOLU</name>
<dbReference type="EMBL" id="LR215050">
    <property type="protein sequence ID" value="VEU82274.1"/>
    <property type="molecule type" value="Genomic_DNA"/>
</dbReference>
<dbReference type="SMART" id="SM00354">
    <property type="entry name" value="HTH_LACI"/>
    <property type="match status" value="1"/>
</dbReference>
<dbReference type="Gene3D" id="3.40.50.2300">
    <property type="match status" value="2"/>
</dbReference>
<accession>A0A449BII7</accession>
<evidence type="ECO:0000313" key="6">
    <source>
        <dbReference type="EMBL" id="VEU82274.1"/>
    </source>
</evidence>
<dbReference type="InterPro" id="IPR001761">
    <property type="entry name" value="Peripla_BP/Lac1_sug-bd_dom"/>
</dbReference>
<dbReference type="Proteomes" id="UP000290909">
    <property type="component" value="Chromosome"/>
</dbReference>
<keyword evidence="2" id="KW-0805">Transcription regulation</keyword>
<dbReference type="SUPFAM" id="SSF53822">
    <property type="entry name" value="Periplasmic binding protein-like I"/>
    <property type="match status" value="1"/>
</dbReference>
<dbReference type="PANTHER" id="PTHR30146">
    <property type="entry name" value="LACI-RELATED TRANSCRIPTIONAL REPRESSOR"/>
    <property type="match status" value="1"/>
</dbReference>
<feature type="domain" description="HTH lacI-type" evidence="5">
    <location>
        <begin position="3"/>
        <end position="57"/>
    </location>
</feature>
<dbReference type="Pfam" id="PF00356">
    <property type="entry name" value="LacI"/>
    <property type="match status" value="1"/>
</dbReference>
<evidence type="ECO:0000256" key="4">
    <source>
        <dbReference type="ARBA" id="ARBA00023163"/>
    </source>
</evidence>
<dbReference type="InterPro" id="IPR000843">
    <property type="entry name" value="HTH_LacI"/>
</dbReference>
<dbReference type="PRINTS" id="PR00036">
    <property type="entry name" value="HTHLACI"/>
</dbReference>
<evidence type="ECO:0000259" key="5">
    <source>
        <dbReference type="PROSITE" id="PS50932"/>
    </source>
</evidence>
<gene>
    <name evidence="6" type="primary">lacI</name>
    <name evidence="6" type="ORF">NCTC10172_00282</name>
</gene>
<evidence type="ECO:0000256" key="2">
    <source>
        <dbReference type="ARBA" id="ARBA00023015"/>
    </source>
</evidence>
<keyword evidence="1" id="KW-0678">Repressor</keyword>
<dbReference type="KEGG" id="ahk:NCTC10172_00282"/>
<evidence type="ECO:0000256" key="3">
    <source>
        <dbReference type="ARBA" id="ARBA00023125"/>
    </source>
</evidence>
<dbReference type="STRING" id="1408416.GCA_000702765_01099"/>
<dbReference type="CDD" id="cd06291">
    <property type="entry name" value="PBP1_Qymf-like"/>
    <property type="match status" value="1"/>
</dbReference>
<dbReference type="SUPFAM" id="SSF47413">
    <property type="entry name" value="lambda repressor-like DNA-binding domains"/>
    <property type="match status" value="1"/>
</dbReference>
<reference evidence="6 7" key="1">
    <citation type="submission" date="2019-01" db="EMBL/GenBank/DDBJ databases">
        <authorList>
            <consortium name="Pathogen Informatics"/>
        </authorList>
    </citation>
    <scope>NUCLEOTIDE SEQUENCE [LARGE SCALE GENOMIC DNA]</scope>
    <source>
        <strain evidence="6 7">NCTC10172</strain>
    </source>
</reference>
<dbReference type="AlphaFoldDB" id="A0A449BII7"/>
<sequence length="323" mass="36410">MKPTIKDVAKKANVSISTVSRVINQKGYVHEETKVLIDKTIKELGFVPNQLARSLTNRSSKIIAVIVPHIGPYFYGQLLESIEAQAQANGYKIMFFNVQDDPERELEYIKFFEQYNIEGIIIASNFQNANKLDEMKVPIITIDHILDETIPSITADSVKAGELAAQKLIKGGSKNLAVFRGPSFLMTTIERTLGFKKEIAKHNLYAEIFDFDLVNPDAKLIEQILRANPHIDGIFCYSDTLALVVQSTLQKIGRRVPEDVQIIGYDNTPFCEWVNPPISTISQPINLLGKQAFLNITRLIRGVELDTLHEVIDVEIIERKSTR</sequence>
<keyword evidence="3" id="KW-0238">DNA-binding</keyword>
<dbReference type="GO" id="GO:0000976">
    <property type="term" value="F:transcription cis-regulatory region binding"/>
    <property type="evidence" value="ECO:0007669"/>
    <property type="project" value="TreeGrafter"/>
</dbReference>
<dbReference type="Gene3D" id="1.10.260.40">
    <property type="entry name" value="lambda repressor-like DNA-binding domains"/>
    <property type="match status" value="1"/>
</dbReference>
<dbReference type="GO" id="GO:0003700">
    <property type="term" value="F:DNA-binding transcription factor activity"/>
    <property type="evidence" value="ECO:0007669"/>
    <property type="project" value="TreeGrafter"/>
</dbReference>
<keyword evidence="7" id="KW-1185">Reference proteome</keyword>
<evidence type="ECO:0000313" key="7">
    <source>
        <dbReference type="Proteomes" id="UP000290909"/>
    </source>
</evidence>
<dbReference type="PROSITE" id="PS00356">
    <property type="entry name" value="HTH_LACI_1"/>
    <property type="match status" value="1"/>
</dbReference>
<dbReference type="InterPro" id="IPR010982">
    <property type="entry name" value="Lambda_DNA-bd_dom_sf"/>
</dbReference>
<evidence type="ECO:0000256" key="1">
    <source>
        <dbReference type="ARBA" id="ARBA00022491"/>
    </source>
</evidence>
<protein>
    <submittedName>
        <fullName evidence="6">LacI family transcriptional regulator</fullName>
    </submittedName>
</protein>